<feature type="domain" description="Glycoside hydrolase 35 catalytic" evidence="4">
    <location>
        <begin position="55"/>
        <end position="169"/>
    </location>
</feature>
<dbReference type="PANTHER" id="PTHR23421">
    <property type="entry name" value="BETA-GALACTOSIDASE RELATED"/>
    <property type="match status" value="1"/>
</dbReference>
<reference evidence="5" key="1">
    <citation type="submission" date="2020-07" db="EMBL/GenBank/DDBJ databases">
        <title>Ethylene signaling mediates host invasion by parasitic plants.</title>
        <authorList>
            <person name="Yoshida S."/>
        </authorList>
    </citation>
    <scope>NUCLEOTIDE SEQUENCE</scope>
    <source>
        <strain evidence="5">Okayama</strain>
    </source>
</reference>
<evidence type="ECO:0000256" key="2">
    <source>
        <dbReference type="ARBA" id="ARBA00009809"/>
    </source>
</evidence>
<evidence type="ECO:0000256" key="1">
    <source>
        <dbReference type="ARBA" id="ARBA00001412"/>
    </source>
</evidence>
<evidence type="ECO:0000313" key="6">
    <source>
        <dbReference type="Proteomes" id="UP000653305"/>
    </source>
</evidence>
<gene>
    <name evidence="5" type="ORF">PHJA_002289200</name>
</gene>
<dbReference type="Gene3D" id="3.20.20.80">
    <property type="entry name" value="Glycosidases"/>
    <property type="match status" value="1"/>
</dbReference>
<dbReference type="InterPro" id="IPR001944">
    <property type="entry name" value="Glycoside_Hdrlase_35"/>
</dbReference>
<accession>A0A830CTD2</accession>
<evidence type="ECO:0000259" key="4">
    <source>
        <dbReference type="Pfam" id="PF01301"/>
    </source>
</evidence>
<dbReference type="GO" id="GO:0004565">
    <property type="term" value="F:beta-galactosidase activity"/>
    <property type="evidence" value="ECO:0007669"/>
    <property type="project" value="UniProtKB-EC"/>
</dbReference>
<keyword evidence="6" id="KW-1185">Reference proteome</keyword>
<dbReference type="Proteomes" id="UP000653305">
    <property type="component" value="Unassembled WGS sequence"/>
</dbReference>
<comment type="catalytic activity">
    <reaction evidence="1">
        <text>Hydrolysis of terminal non-reducing beta-D-galactose residues in beta-D-galactosides.</text>
        <dbReference type="EC" id="3.2.1.23"/>
    </reaction>
</comment>
<proteinExistence type="inferred from homology"/>
<dbReference type="InterPro" id="IPR017853">
    <property type="entry name" value="GH"/>
</dbReference>
<comment type="caution">
    <text evidence="5">The sequence shown here is derived from an EMBL/GenBank/DDBJ whole genome shotgun (WGS) entry which is preliminary data.</text>
</comment>
<evidence type="ECO:0000313" key="5">
    <source>
        <dbReference type="EMBL" id="GFQ01453.1"/>
    </source>
</evidence>
<evidence type="ECO:0000256" key="3">
    <source>
        <dbReference type="ARBA" id="ARBA00012756"/>
    </source>
</evidence>
<protein>
    <recommendedName>
        <fullName evidence="3">beta-galactosidase</fullName>
        <ecNumber evidence="3">3.2.1.23</ecNumber>
    </recommendedName>
</protein>
<dbReference type="GO" id="GO:0005975">
    <property type="term" value="P:carbohydrate metabolic process"/>
    <property type="evidence" value="ECO:0007669"/>
    <property type="project" value="InterPro"/>
</dbReference>
<comment type="similarity">
    <text evidence="2">Belongs to the glycosyl hydrolase 35 family.</text>
</comment>
<dbReference type="AlphaFoldDB" id="A0A830CTD2"/>
<organism evidence="5 6">
    <name type="scientific">Phtheirospermum japonicum</name>
    <dbReference type="NCBI Taxonomy" id="374723"/>
    <lineage>
        <taxon>Eukaryota</taxon>
        <taxon>Viridiplantae</taxon>
        <taxon>Streptophyta</taxon>
        <taxon>Embryophyta</taxon>
        <taxon>Tracheophyta</taxon>
        <taxon>Spermatophyta</taxon>
        <taxon>Magnoliopsida</taxon>
        <taxon>eudicotyledons</taxon>
        <taxon>Gunneridae</taxon>
        <taxon>Pentapetalae</taxon>
        <taxon>asterids</taxon>
        <taxon>lamiids</taxon>
        <taxon>Lamiales</taxon>
        <taxon>Orobanchaceae</taxon>
        <taxon>Orobanchaceae incertae sedis</taxon>
        <taxon>Phtheirospermum</taxon>
    </lineage>
</organism>
<dbReference type="Pfam" id="PF01301">
    <property type="entry name" value="Glyco_hydro_35"/>
    <property type="match status" value="1"/>
</dbReference>
<dbReference type="EC" id="3.2.1.23" evidence="3"/>
<dbReference type="PRINTS" id="PR00742">
    <property type="entry name" value="GLHYDRLASE35"/>
</dbReference>
<name>A0A830CTD2_9LAMI</name>
<dbReference type="EMBL" id="BMAC01000684">
    <property type="protein sequence ID" value="GFQ01453.1"/>
    <property type="molecule type" value="Genomic_DNA"/>
</dbReference>
<dbReference type="SUPFAM" id="SSF51445">
    <property type="entry name" value="(Trans)glycosidases"/>
    <property type="match status" value="1"/>
</dbReference>
<dbReference type="OrthoDB" id="1684486at2759"/>
<sequence length="351" mass="39778">MAMTPEPLPVTHAISFRAPPPSLVAPGRRSLFANDDVLTEYLEQSLKVPNLILPERISTCNGRQCGDTFPGPNGPDKPSLWTENWTAQYRVFGDSPSQRAAEDITFAIAHFFFARNGTLNNYYMYHGGTDFGRTSSSFVTTRYYDEAPLDEFGLKREPKFEHLRDLHRALRLSKKPLLWGTQSVQKINEDLEITTYEKAGKDICVAFLTNNNTREDATINFRGVDYSYQLNPLAFSLIVVSQHSSRNFVPSKKSKITKWEMYKEMVPGLHDLEIKTKSPKELYMFTKDIPPTMLGITQGTINLEKRELPMRPDIRPVLQIASLGHALAAFVNGEYVLGMEVMSKRALFSIT</sequence>
<dbReference type="InterPro" id="IPR031330">
    <property type="entry name" value="Gly_Hdrlase_35_cat"/>
</dbReference>